<gene>
    <name evidence="1" type="ORF">V6N12_019235</name>
</gene>
<sequence>MSCPVICSRARWLRKCLGPFADFGGQGKARPVVDPWWLGPISACIKPRVGWGLRTSIYSILPCWASNSGVSSRHQDPCSIAPCVPNTFPMGICSMPRPLRVPLMHGKDSTRPCRAFGMVFSRPWALIARSASFVIDGEASPLSH</sequence>
<dbReference type="Proteomes" id="UP001472677">
    <property type="component" value="Unassembled WGS sequence"/>
</dbReference>
<accession>A0ABR2C7B6</accession>
<keyword evidence="2" id="KW-1185">Reference proteome</keyword>
<name>A0ABR2C7B6_9ROSI</name>
<organism evidence="1 2">
    <name type="scientific">Hibiscus sabdariffa</name>
    <name type="common">roselle</name>
    <dbReference type="NCBI Taxonomy" id="183260"/>
    <lineage>
        <taxon>Eukaryota</taxon>
        <taxon>Viridiplantae</taxon>
        <taxon>Streptophyta</taxon>
        <taxon>Embryophyta</taxon>
        <taxon>Tracheophyta</taxon>
        <taxon>Spermatophyta</taxon>
        <taxon>Magnoliopsida</taxon>
        <taxon>eudicotyledons</taxon>
        <taxon>Gunneridae</taxon>
        <taxon>Pentapetalae</taxon>
        <taxon>rosids</taxon>
        <taxon>malvids</taxon>
        <taxon>Malvales</taxon>
        <taxon>Malvaceae</taxon>
        <taxon>Malvoideae</taxon>
        <taxon>Hibiscus</taxon>
    </lineage>
</organism>
<evidence type="ECO:0000313" key="1">
    <source>
        <dbReference type="EMBL" id="KAK8515187.1"/>
    </source>
</evidence>
<protein>
    <submittedName>
        <fullName evidence="1">Uncharacterized protein</fullName>
    </submittedName>
</protein>
<evidence type="ECO:0000313" key="2">
    <source>
        <dbReference type="Proteomes" id="UP001472677"/>
    </source>
</evidence>
<proteinExistence type="predicted"/>
<dbReference type="EMBL" id="JBBPBM010000064">
    <property type="protein sequence ID" value="KAK8515187.1"/>
    <property type="molecule type" value="Genomic_DNA"/>
</dbReference>
<comment type="caution">
    <text evidence="1">The sequence shown here is derived from an EMBL/GenBank/DDBJ whole genome shotgun (WGS) entry which is preliminary data.</text>
</comment>
<reference evidence="1 2" key="1">
    <citation type="journal article" date="2024" name="G3 (Bethesda)">
        <title>Genome assembly of Hibiscus sabdariffa L. provides insights into metabolisms of medicinal natural products.</title>
        <authorList>
            <person name="Kim T."/>
        </authorList>
    </citation>
    <scope>NUCLEOTIDE SEQUENCE [LARGE SCALE GENOMIC DNA]</scope>
    <source>
        <strain evidence="1">TK-2024</strain>
        <tissue evidence="1">Old leaves</tissue>
    </source>
</reference>